<sequence length="334" mass="39042">MACKHKRKDGYWQYYHLAHTLERDMLVKNIASLVMENPPLRPEKKKSGKGKKPVHSWEKLVCICILMVVFGSTYRDMQNMVPSLNLPWKNNEPYPDHTWIARTFKKIPIKYLDDILVRSAYLCLKESGWKKGILGSDSTGVETDRYEKEVRPVRKKRKFEVVRVKRYLKWHVTAVLDHLVILTVRTTSKKTHDSPVLRTMLNKLKKYGVDLAGSIFNADRGYDAEDNCKSVFGMDMLPNIKQKINARNKGERMKYRRKASKLFNVSVYHYRGLIEGIFGAEETEHHQLYCRFRLKNNQKRFGIIKAIGWNMEVLNRMQCANKLGIKVGQYAISN</sequence>
<evidence type="ECO:0000313" key="2">
    <source>
        <dbReference type="EMBL" id="AIF84493.1"/>
    </source>
</evidence>
<dbReference type="HOGENOM" id="CLU_942435_0_0_2"/>
<dbReference type="GeneID" id="41598151"/>
<accession>A0A075MTN1</accession>
<proteinExistence type="predicted"/>
<dbReference type="GO" id="GO:0004803">
    <property type="term" value="F:transposase activity"/>
    <property type="evidence" value="ECO:0007669"/>
    <property type="project" value="InterPro"/>
</dbReference>
<dbReference type="EMBL" id="CP007174">
    <property type="protein sequence ID" value="AIF84493.1"/>
    <property type="molecule type" value="Genomic_DNA"/>
</dbReference>
<dbReference type="Proteomes" id="UP000028194">
    <property type="component" value="Chromosome"/>
</dbReference>
<evidence type="ECO:0000313" key="3">
    <source>
        <dbReference type="Proteomes" id="UP000028194"/>
    </source>
</evidence>
<dbReference type="GO" id="GO:0003677">
    <property type="term" value="F:DNA binding"/>
    <property type="evidence" value="ECO:0007669"/>
    <property type="project" value="InterPro"/>
</dbReference>
<evidence type="ECO:0000259" key="1">
    <source>
        <dbReference type="Pfam" id="PF01609"/>
    </source>
</evidence>
<protein>
    <submittedName>
        <fullName evidence="2">Transposase family protein</fullName>
    </submittedName>
</protein>
<dbReference type="STRING" id="1459636.NTE_02443"/>
<dbReference type="AlphaFoldDB" id="A0A075MTN1"/>
<organism evidence="2 3">
    <name type="scientific">Candidatus Nitrososphaera evergladensis SR1</name>
    <dbReference type="NCBI Taxonomy" id="1459636"/>
    <lineage>
        <taxon>Archaea</taxon>
        <taxon>Nitrososphaerota</taxon>
        <taxon>Nitrososphaeria</taxon>
        <taxon>Nitrososphaerales</taxon>
        <taxon>Nitrososphaeraceae</taxon>
        <taxon>Nitrososphaera</taxon>
    </lineage>
</organism>
<dbReference type="Pfam" id="PF01609">
    <property type="entry name" value="DDE_Tnp_1"/>
    <property type="match status" value="1"/>
</dbReference>
<gene>
    <name evidence="2" type="ORF">NTE_02443</name>
</gene>
<dbReference type="KEGG" id="nev:NTE_02443"/>
<name>A0A075MTN1_9ARCH</name>
<feature type="domain" description="Transposase IS4-like" evidence="1">
    <location>
        <begin position="137"/>
        <end position="310"/>
    </location>
</feature>
<dbReference type="InterPro" id="IPR002559">
    <property type="entry name" value="Transposase_11"/>
</dbReference>
<keyword evidence="3" id="KW-1185">Reference proteome</keyword>
<dbReference type="GO" id="GO:0006313">
    <property type="term" value="P:DNA transposition"/>
    <property type="evidence" value="ECO:0007669"/>
    <property type="project" value="InterPro"/>
</dbReference>
<dbReference type="eggNOG" id="arCOG02751">
    <property type="taxonomic scope" value="Archaea"/>
</dbReference>
<reference evidence="2 3" key="1">
    <citation type="journal article" date="2014" name="PLoS ONE">
        <title>Genome Sequence of Candidatus Nitrososphaera evergladensis from Group I.1b Enriched from Everglades Soil Reveals Novel Genomic Features of the Ammonia-Oxidizing Archaea.</title>
        <authorList>
            <person name="Zhalnina K.V."/>
            <person name="Dias R."/>
            <person name="Leonard M.T."/>
            <person name="Dorr de Quadros P."/>
            <person name="Camargo F.A."/>
            <person name="Drew J.C."/>
            <person name="Farmerie W.G."/>
            <person name="Daroub S.H."/>
            <person name="Triplett E.W."/>
        </authorList>
    </citation>
    <scope>NUCLEOTIDE SEQUENCE [LARGE SCALE GENOMIC DNA]</scope>
    <source>
        <strain evidence="2 3">SR1</strain>
    </source>
</reference>
<dbReference type="RefSeq" id="WP_148701060.1">
    <property type="nucleotide sequence ID" value="NZ_CP007174.1"/>
</dbReference>